<gene>
    <name evidence="1" type="ORF">ARMSODRAFT_956821</name>
</gene>
<dbReference type="AlphaFoldDB" id="A0A2H3C1W8"/>
<sequence>MREGQEEGPLLTDNAPSSKLANSLHILPPFKAMLISSRVYSLRSLISTTDQLHSDV</sequence>
<accession>A0A2H3C1W8</accession>
<protein>
    <submittedName>
        <fullName evidence="1">Uncharacterized protein</fullName>
    </submittedName>
</protein>
<reference evidence="2" key="1">
    <citation type="journal article" date="2017" name="Nat. Ecol. Evol.">
        <title>Genome expansion and lineage-specific genetic innovations in the forest pathogenic fungi Armillaria.</title>
        <authorList>
            <person name="Sipos G."/>
            <person name="Prasanna A.N."/>
            <person name="Walter M.C."/>
            <person name="O'Connor E."/>
            <person name="Balint B."/>
            <person name="Krizsan K."/>
            <person name="Kiss B."/>
            <person name="Hess J."/>
            <person name="Varga T."/>
            <person name="Slot J."/>
            <person name="Riley R."/>
            <person name="Boka B."/>
            <person name="Rigling D."/>
            <person name="Barry K."/>
            <person name="Lee J."/>
            <person name="Mihaltcheva S."/>
            <person name="LaButti K."/>
            <person name="Lipzen A."/>
            <person name="Waldron R."/>
            <person name="Moloney N.M."/>
            <person name="Sperisen C."/>
            <person name="Kredics L."/>
            <person name="Vagvoelgyi C."/>
            <person name="Patrignani A."/>
            <person name="Fitzpatrick D."/>
            <person name="Nagy I."/>
            <person name="Doyle S."/>
            <person name="Anderson J.B."/>
            <person name="Grigoriev I.V."/>
            <person name="Gueldener U."/>
            <person name="Muensterkoetter M."/>
            <person name="Nagy L.G."/>
        </authorList>
    </citation>
    <scope>NUCLEOTIDE SEQUENCE [LARGE SCALE GENOMIC DNA]</scope>
    <source>
        <strain evidence="2">28-4</strain>
    </source>
</reference>
<evidence type="ECO:0000313" key="2">
    <source>
        <dbReference type="Proteomes" id="UP000218334"/>
    </source>
</evidence>
<name>A0A2H3C1W8_9AGAR</name>
<proteinExistence type="predicted"/>
<dbReference type="EMBL" id="KZ293429">
    <property type="protein sequence ID" value="PBK69286.1"/>
    <property type="molecule type" value="Genomic_DNA"/>
</dbReference>
<keyword evidence="2" id="KW-1185">Reference proteome</keyword>
<evidence type="ECO:0000313" key="1">
    <source>
        <dbReference type="EMBL" id="PBK69286.1"/>
    </source>
</evidence>
<organism evidence="1 2">
    <name type="scientific">Armillaria solidipes</name>
    <dbReference type="NCBI Taxonomy" id="1076256"/>
    <lineage>
        <taxon>Eukaryota</taxon>
        <taxon>Fungi</taxon>
        <taxon>Dikarya</taxon>
        <taxon>Basidiomycota</taxon>
        <taxon>Agaricomycotina</taxon>
        <taxon>Agaricomycetes</taxon>
        <taxon>Agaricomycetidae</taxon>
        <taxon>Agaricales</taxon>
        <taxon>Marasmiineae</taxon>
        <taxon>Physalacriaceae</taxon>
        <taxon>Armillaria</taxon>
    </lineage>
</organism>
<dbReference type="Proteomes" id="UP000218334">
    <property type="component" value="Unassembled WGS sequence"/>
</dbReference>